<reference evidence="2" key="1">
    <citation type="submission" date="2021-11" db="EMBL/GenBank/DDBJ databases">
        <title>Complete genome sequence of Atopobiaceae bacterium TOC12.</title>
        <authorList>
            <person name="Morinaga K."/>
            <person name="Kusada H."/>
            <person name="Tamaki H."/>
        </authorList>
    </citation>
    <scope>NUCLEOTIDE SEQUENCE</scope>
    <source>
        <strain evidence="2">TOC12</strain>
    </source>
</reference>
<sequence>MRRANLAAERARRGWTLAEAAFRIGVSTNTYMEWEKGSGSIRSENLERLHDLYGRPIEYLLKRESDQTTD</sequence>
<evidence type="ECO:0000259" key="1">
    <source>
        <dbReference type="PROSITE" id="PS50943"/>
    </source>
</evidence>
<dbReference type="EMBL" id="AP025285">
    <property type="protein sequence ID" value="BDC91360.1"/>
    <property type="molecule type" value="Genomic_DNA"/>
</dbReference>
<dbReference type="Proteomes" id="UP001431186">
    <property type="component" value="Chromosome"/>
</dbReference>
<gene>
    <name evidence="2" type="ORF">ATTO_12320</name>
</gene>
<proteinExistence type="predicted"/>
<dbReference type="AlphaFoldDB" id="A0AAU9CEQ1"/>
<dbReference type="InterPro" id="IPR010982">
    <property type="entry name" value="Lambda_DNA-bd_dom_sf"/>
</dbReference>
<dbReference type="Gene3D" id="1.10.260.40">
    <property type="entry name" value="lambda repressor-like DNA-binding domains"/>
    <property type="match status" value="1"/>
</dbReference>
<protein>
    <recommendedName>
        <fullName evidence="1">HTH cro/C1-type domain-containing protein</fullName>
    </recommendedName>
</protein>
<dbReference type="KEGG" id="lcal:ATTO_12320"/>
<dbReference type="SUPFAM" id="SSF47413">
    <property type="entry name" value="lambda repressor-like DNA-binding domains"/>
    <property type="match status" value="1"/>
</dbReference>
<keyword evidence="3" id="KW-1185">Reference proteome</keyword>
<feature type="domain" description="HTH cro/C1-type" evidence="1">
    <location>
        <begin position="6"/>
        <end position="60"/>
    </location>
</feature>
<organism evidence="2 3">
    <name type="scientific">Leptogranulimonas caecicola</name>
    <dbReference type="NCBI Taxonomy" id="2894156"/>
    <lineage>
        <taxon>Bacteria</taxon>
        <taxon>Bacillati</taxon>
        <taxon>Actinomycetota</taxon>
        <taxon>Coriobacteriia</taxon>
        <taxon>Coriobacteriales</taxon>
        <taxon>Kribbibacteriaceae</taxon>
        <taxon>Leptogranulimonas</taxon>
    </lineage>
</organism>
<evidence type="ECO:0000313" key="2">
    <source>
        <dbReference type="EMBL" id="BDC91360.1"/>
    </source>
</evidence>
<name>A0AAU9CEQ1_9ACTN</name>
<dbReference type="Pfam" id="PF01381">
    <property type="entry name" value="HTH_3"/>
    <property type="match status" value="1"/>
</dbReference>
<dbReference type="PROSITE" id="PS50943">
    <property type="entry name" value="HTH_CROC1"/>
    <property type="match status" value="1"/>
</dbReference>
<dbReference type="RefSeq" id="WP_369945521.1">
    <property type="nucleotide sequence ID" value="NZ_AP025285.1"/>
</dbReference>
<accession>A0AAU9CEQ1</accession>
<dbReference type="InterPro" id="IPR001387">
    <property type="entry name" value="Cro/C1-type_HTH"/>
</dbReference>
<dbReference type="SMART" id="SM00530">
    <property type="entry name" value="HTH_XRE"/>
    <property type="match status" value="1"/>
</dbReference>
<dbReference type="GO" id="GO:0003677">
    <property type="term" value="F:DNA binding"/>
    <property type="evidence" value="ECO:0007669"/>
    <property type="project" value="InterPro"/>
</dbReference>
<evidence type="ECO:0000313" key="3">
    <source>
        <dbReference type="Proteomes" id="UP001431186"/>
    </source>
</evidence>
<dbReference type="CDD" id="cd00093">
    <property type="entry name" value="HTH_XRE"/>
    <property type="match status" value="1"/>
</dbReference>